<comment type="similarity">
    <text evidence="3">Belongs to the class I fructose-bisphosphate aldolase family.</text>
</comment>
<evidence type="ECO:0000256" key="6">
    <source>
        <dbReference type="ARBA" id="ARBA00023239"/>
    </source>
</evidence>
<dbReference type="EC" id="4.1.2.13" evidence="4"/>
<comment type="pathway">
    <text evidence="2">Carbohydrate degradation; glycolysis; D-glyceraldehyde 3-phosphate and glycerone phosphate from D-glucose: step 4/4.</text>
</comment>
<evidence type="ECO:0000256" key="4">
    <source>
        <dbReference type="ARBA" id="ARBA00013068"/>
    </source>
</evidence>
<evidence type="ECO:0000313" key="7">
    <source>
        <dbReference type="EMBL" id="CAD8682705.1"/>
    </source>
</evidence>
<dbReference type="Pfam" id="PF00274">
    <property type="entry name" value="Glycolytic"/>
    <property type="match status" value="1"/>
</dbReference>
<name>A0A7S0RPT5_9CHLO</name>
<keyword evidence="5" id="KW-0324">Glycolysis</keyword>
<gene>
    <name evidence="7" type="ORF">POBO1169_LOCUS16045</name>
</gene>
<reference evidence="7" key="1">
    <citation type="submission" date="2021-01" db="EMBL/GenBank/DDBJ databases">
        <authorList>
            <person name="Corre E."/>
            <person name="Pelletier E."/>
            <person name="Niang G."/>
            <person name="Scheremetjew M."/>
            <person name="Finn R."/>
            <person name="Kale V."/>
            <person name="Holt S."/>
            <person name="Cochrane G."/>
            <person name="Meng A."/>
            <person name="Brown T."/>
            <person name="Cohen L."/>
        </authorList>
    </citation>
    <scope>NUCLEOTIDE SEQUENCE</scope>
    <source>
        <strain evidence="7">CCMP722</strain>
    </source>
</reference>
<dbReference type="SUPFAM" id="SSF51569">
    <property type="entry name" value="Aldolase"/>
    <property type="match status" value="1"/>
</dbReference>
<dbReference type="GO" id="GO:0006096">
    <property type="term" value="P:glycolytic process"/>
    <property type="evidence" value="ECO:0007669"/>
    <property type="project" value="UniProtKB-UniPathway"/>
</dbReference>
<keyword evidence="6" id="KW-0456">Lyase</keyword>
<evidence type="ECO:0000256" key="3">
    <source>
        <dbReference type="ARBA" id="ARBA00010387"/>
    </source>
</evidence>
<dbReference type="GO" id="GO:0004332">
    <property type="term" value="F:fructose-bisphosphate aldolase activity"/>
    <property type="evidence" value="ECO:0007669"/>
    <property type="project" value="UniProtKB-EC"/>
</dbReference>
<evidence type="ECO:0000256" key="5">
    <source>
        <dbReference type="ARBA" id="ARBA00023152"/>
    </source>
</evidence>
<dbReference type="AlphaFoldDB" id="A0A7S0RPT5"/>
<dbReference type="PANTHER" id="PTHR11627">
    <property type="entry name" value="FRUCTOSE-BISPHOSPHATE ALDOLASE"/>
    <property type="match status" value="1"/>
</dbReference>
<organism evidence="7">
    <name type="scientific">Pyramimonas obovata</name>
    <dbReference type="NCBI Taxonomy" id="1411642"/>
    <lineage>
        <taxon>Eukaryota</taxon>
        <taxon>Viridiplantae</taxon>
        <taxon>Chlorophyta</taxon>
        <taxon>Pyramimonadophyceae</taxon>
        <taxon>Pyramimonadales</taxon>
        <taxon>Pyramimonadaceae</taxon>
        <taxon>Pyramimonas</taxon>
        <taxon>Pyramimonas incertae sedis</taxon>
    </lineage>
</organism>
<evidence type="ECO:0000256" key="2">
    <source>
        <dbReference type="ARBA" id="ARBA00004714"/>
    </source>
</evidence>
<sequence>MQASIVTPAQMVSARVQTVKGNKATACVTRTISSAKAQCFKGTACVPVARKAGVAASRAASRRQVLVSANADLLACHGGDAFLSAEQKAELEKICDMIAQPGKGITACDEGPATIGSRFEAVGIENTEEARRSYRQMLFETPGAADYLSAAILDPETLYQKSSTDGRLFPEVLMSLGIAPGVKPHLKIYALPGQSGSTVMQGLDSLAVRCKEYKEAGCVFAKWRSPIVIDMAAGQPSDLTIETNMQDLARYALICQAEGLVPIVEPDVSLTGSHTLEEALAINVKIQSALFKYMNDHGVFMEGTILKSNIVNPGKGCPKSYTVEEIAAANIATHRRCFPTAMKSANYLSGGQSLSDAAARLSAINKAKTKQDPWNLSFSWSAALQMPLFQLAKGKGGEIPLEEMGKLYIEELKIASAAALGKHDWAEGEGDHVAK</sequence>
<dbReference type="NCBIfam" id="NF033379">
    <property type="entry name" value="FrucBisAld_I"/>
    <property type="match status" value="1"/>
</dbReference>
<comment type="catalytic activity">
    <reaction evidence="1">
        <text>beta-D-fructose 1,6-bisphosphate = D-glyceraldehyde 3-phosphate + dihydroxyacetone phosphate</text>
        <dbReference type="Rhea" id="RHEA:14729"/>
        <dbReference type="ChEBI" id="CHEBI:32966"/>
        <dbReference type="ChEBI" id="CHEBI:57642"/>
        <dbReference type="ChEBI" id="CHEBI:59776"/>
        <dbReference type="EC" id="4.1.2.13"/>
    </reaction>
</comment>
<evidence type="ECO:0000256" key="1">
    <source>
        <dbReference type="ARBA" id="ARBA00000441"/>
    </source>
</evidence>
<proteinExistence type="inferred from homology"/>
<dbReference type="Gene3D" id="3.20.20.70">
    <property type="entry name" value="Aldolase class I"/>
    <property type="match status" value="1"/>
</dbReference>
<dbReference type="InterPro" id="IPR013785">
    <property type="entry name" value="Aldolase_TIM"/>
</dbReference>
<protein>
    <recommendedName>
        <fullName evidence="4">fructose-bisphosphate aldolase</fullName>
        <ecNumber evidence="4">4.1.2.13</ecNumber>
    </recommendedName>
</protein>
<dbReference type="InterPro" id="IPR000741">
    <property type="entry name" value="FBA_I"/>
</dbReference>
<accession>A0A7S0RPT5</accession>
<dbReference type="UniPathway" id="UPA00109">
    <property type="reaction ID" value="UER00183"/>
</dbReference>
<dbReference type="EMBL" id="HBFA01031883">
    <property type="protein sequence ID" value="CAD8682705.1"/>
    <property type="molecule type" value="Transcribed_RNA"/>
</dbReference>